<dbReference type="GO" id="GO:0003700">
    <property type="term" value="F:DNA-binding transcription factor activity"/>
    <property type="evidence" value="ECO:0007669"/>
    <property type="project" value="InterPro"/>
</dbReference>
<dbReference type="InterPro" id="IPR036388">
    <property type="entry name" value="WH-like_DNA-bd_sf"/>
</dbReference>
<dbReference type="OrthoDB" id="9785745at2"/>
<evidence type="ECO:0000256" key="4">
    <source>
        <dbReference type="ARBA" id="ARBA00023163"/>
    </source>
</evidence>
<dbReference type="Proteomes" id="UP000251869">
    <property type="component" value="Unassembled WGS sequence"/>
</dbReference>
<organism evidence="6 7">
    <name type="scientific">Planococcus maitriensis</name>
    <dbReference type="NCBI Taxonomy" id="221799"/>
    <lineage>
        <taxon>Bacteria</taxon>
        <taxon>Bacillati</taxon>
        <taxon>Bacillota</taxon>
        <taxon>Bacilli</taxon>
        <taxon>Bacillales</taxon>
        <taxon>Caryophanaceae</taxon>
        <taxon>Planococcus</taxon>
    </lineage>
</organism>
<dbReference type="GO" id="GO:0000976">
    <property type="term" value="F:transcription cis-regulatory region binding"/>
    <property type="evidence" value="ECO:0007669"/>
    <property type="project" value="TreeGrafter"/>
</dbReference>
<proteinExistence type="inferred from homology"/>
<evidence type="ECO:0000256" key="1">
    <source>
        <dbReference type="ARBA" id="ARBA00009437"/>
    </source>
</evidence>
<dbReference type="Gene3D" id="3.40.190.290">
    <property type="match status" value="1"/>
</dbReference>
<feature type="domain" description="HTH lysR-type" evidence="5">
    <location>
        <begin position="15"/>
        <end position="67"/>
    </location>
</feature>
<keyword evidence="3" id="KW-0238">DNA-binding</keyword>
<dbReference type="Gene3D" id="1.10.10.10">
    <property type="entry name" value="Winged helix-like DNA-binding domain superfamily/Winged helix DNA-binding domain"/>
    <property type="match status" value="1"/>
</dbReference>
<name>A0A365K4E4_9BACL</name>
<dbReference type="PANTHER" id="PTHR30126:SF39">
    <property type="entry name" value="HTH-TYPE TRANSCRIPTIONAL REGULATOR CYSL"/>
    <property type="match status" value="1"/>
</dbReference>
<dbReference type="InterPro" id="IPR005119">
    <property type="entry name" value="LysR_subst-bd"/>
</dbReference>
<dbReference type="PANTHER" id="PTHR30126">
    <property type="entry name" value="HTH-TYPE TRANSCRIPTIONAL REGULATOR"/>
    <property type="match status" value="1"/>
</dbReference>
<evidence type="ECO:0000313" key="7">
    <source>
        <dbReference type="Proteomes" id="UP000251869"/>
    </source>
</evidence>
<reference evidence="6 7" key="1">
    <citation type="submission" date="2018-06" db="EMBL/GenBank/DDBJ databases">
        <title>The draft genome sequences of strains SCU63 and S1.</title>
        <authorList>
            <person name="Gan L."/>
        </authorList>
    </citation>
    <scope>NUCLEOTIDE SEQUENCE [LARGE SCALE GENOMIC DNA]</scope>
    <source>
        <strain evidence="6 7">S1</strain>
    </source>
</reference>
<dbReference type="Pfam" id="PF03466">
    <property type="entry name" value="LysR_substrate"/>
    <property type="match status" value="1"/>
</dbReference>
<evidence type="ECO:0000256" key="2">
    <source>
        <dbReference type="ARBA" id="ARBA00023015"/>
    </source>
</evidence>
<dbReference type="CDD" id="cd08420">
    <property type="entry name" value="PBP2_CysL_like"/>
    <property type="match status" value="1"/>
</dbReference>
<keyword evidence="7" id="KW-1185">Reference proteome</keyword>
<keyword evidence="2" id="KW-0805">Transcription regulation</keyword>
<comment type="caution">
    <text evidence="6">The sequence shown here is derived from an EMBL/GenBank/DDBJ whole genome shotgun (WGS) entry which is preliminary data.</text>
</comment>
<evidence type="ECO:0000259" key="5">
    <source>
        <dbReference type="PROSITE" id="PS50931"/>
    </source>
</evidence>
<comment type="similarity">
    <text evidence="1">Belongs to the LysR transcriptional regulatory family.</text>
</comment>
<sequence length="319" mass="35822">MIKKTHRGEMMDHKLEIFVTTAEQKSFTRAAELLHMTPSAISLSIKALEKKLGARLFDRNNKYVQLTEAGQVSYAQAKEILLKYDQLKISLLELEPSAAMPLSIGAAYTFGEYFLPGIIYAFNKRHPNITPTITIHNSKTIIEQTHKQELDIGFIVEGDIGNPDIDIELFTEEEMVIIARPNHPIIRNSQVDRRLLEAETWIIREPGSGTRDVTDKLFAQLGIAPKKVMSFGSSQTIKESVALGLGISYLSESTVKSETNIGTIGAISLADFPNKSRFHYITHRSSFHAQAAQLFLDFLDSYVMDEKVSVHTKKRLAEL</sequence>
<accession>A0A365K4E4</accession>
<evidence type="ECO:0000313" key="6">
    <source>
        <dbReference type="EMBL" id="RAZ67069.1"/>
    </source>
</evidence>
<dbReference type="InterPro" id="IPR036390">
    <property type="entry name" value="WH_DNA-bd_sf"/>
</dbReference>
<dbReference type="AlphaFoldDB" id="A0A365K4E4"/>
<gene>
    <name evidence="6" type="ORF">DP119_12275</name>
</gene>
<dbReference type="SUPFAM" id="SSF53850">
    <property type="entry name" value="Periplasmic binding protein-like II"/>
    <property type="match status" value="1"/>
</dbReference>
<evidence type="ECO:0000256" key="3">
    <source>
        <dbReference type="ARBA" id="ARBA00023125"/>
    </source>
</evidence>
<dbReference type="EMBL" id="QLZQ01000005">
    <property type="protein sequence ID" value="RAZ67069.1"/>
    <property type="molecule type" value="Genomic_DNA"/>
</dbReference>
<dbReference type="Pfam" id="PF00126">
    <property type="entry name" value="HTH_1"/>
    <property type="match status" value="1"/>
</dbReference>
<dbReference type="FunFam" id="1.10.10.10:FF:000001">
    <property type="entry name" value="LysR family transcriptional regulator"/>
    <property type="match status" value="1"/>
</dbReference>
<dbReference type="SUPFAM" id="SSF46785">
    <property type="entry name" value="Winged helix' DNA-binding domain"/>
    <property type="match status" value="1"/>
</dbReference>
<protein>
    <submittedName>
        <fullName evidence="6">LysR family transcriptional regulator</fullName>
    </submittedName>
</protein>
<dbReference type="PRINTS" id="PR00039">
    <property type="entry name" value="HTHLYSR"/>
</dbReference>
<dbReference type="InterPro" id="IPR000847">
    <property type="entry name" value="LysR_HTH_N"/>
</dbReference>
<dbReference type="PROSITE" id="PS50931">
    <property type="entry name" value="HTH_LYSR"/>
    <property type="match status" value="1"/>
</dbReference>
<keyword evidence="4" id="KW-0804">Transcription</keyword>